<keyword evidence="2" id="KW-1185">Reference proteome</keyword>
<name>A0A9K3JPE1_HELAN</name>
<comment type="caution">
    <text evidence="1">The sequence shown here is derived from an EMBL/GenBank/DDBJ whole genome shotgun (WGS) entry which is preliminary data.</text>
</comment>
<reference evidence="1" key="2">
    <citation type="submission" date="2020-06" db="EMBL/GenBank/DDBJ databases">
        <title>Helianthus annuus Genome sequencing and assembly Release 2.</title>
        <authorList>
            <person name="Gouzy J."/>
            <person name="Langlade N."/>
            <person name="Munos S."/>
        </authorList>
    </citation>
    <scope>NUCLEOTIDE SEQUENCE</scope>
    <source>
        <tissue evidence="1">Leaves</tissue>
    </source>
</reference>
<sequence length="70" mass="8254">MIPNLLQSRRESQDLHLSKSPYTHLNARTKVQSVLLSVSYPTPPFQKLHHFLHLLCRSSDHQRLFHLQLL</sequence>
<dbReference type="Proteomes" id="UP000215914">
    <property type="component" value="Unassembled WGS sequence"/>
</dbReference>
<evidence type="ECO:0000313" key="1">
    <source>
        <dbReference type="EMBL" id="KAF5818909.1"/>
    </source>
</evidence>
<accession>A0A9K3JPE1</accession>
<reference evidence="1" key="1">
    <citation type="journal article" date="2017" name="Nature">
        <title>The sunflower genome provides insights into oil metabolism, flowering and Asterid evolution.</title>
        <authorList>
            <person name="Badouin H."/>
            <person name="Gouzy J."/>
            <person name="Grassa C.J."/>
            <person name="Murat F."/>
            <person name="Staton S.E."/>
            <person name="Cottret L."/>
            <person name="Lelandais-Briere C."/>
            <person name="Owens G.L."/>
            <person name="Carrere S."/>
            <person name="Mayjonade B."/>
            <person name="Legrand L."/>
            <person name="Gill N."/>
            <person name="Kane N.C."/>
            <person name="Bowers J.E."/>
            <person name="Hubner S."/>
            <person name="Bellec A."/>
            <person name="Berard A."/>
            <person name="Berges H."/>
            <person name="Blanchet N."/>
            <person name="Boniface M.C."/>
            <person name="Brunel D."/>
            <person name="Catrice O."/>
            <person name="Chaidir N."/>
            <person name="Claudel C."/>
            <person name="Donnadieu C."/>
            <person name="Faraut T."/>
            <person name="Fievet G."/>
            <person name="Helmstetter N."/>
            <person name="King M."/>
            <person name="Knapp S.J."/>
            <person name="Lai Z."/>
            <person name="Le Paslier M.C."/>
            <person name="Lippi Y."/>
            <person name="Lorenzon L."/>
            <person name="Mandel J.R."/>
            <person name="Marage G."/>
            <person name="Marchand G."/>
            <person name="Marquand E."/>
            <person name="Bret-Mestries E."/>
            <person name="Morien E."/>
            <person name="Nambeesan S."/>
            <person name="Nguyen T."/>
            <person name="Pegot-Espagnet P."/>
            <person name="Pouilly N."/>
            <person name="Raftis F."/>
            <person name="Sallet E."/>
            <person name="Schiex T."/>
            <person name="Thomas J."/>
            <person name="Vandecasteele C."/>
            <person name="Vares D."/>
            <person name="Vear F."/>
            <person name="Vautrin S."/>
            <person name="Crespi M."/>
            <person name="Mangin B."/>
            <person name="Burke J.M."/>
            <person name="Salse J."/>
            <person name="Munos S."/>
            <person name="Vincourt P."/>
            <person name="Rieseberg L.H."/>
            <person name="Langlade N.B."/>
        </authorList>
    </citation>
    <scope>NUCLEOTIDE SEQUENCE</scope>
    <source>
        <tissue evidence="1">Leaves</tissue>
    </source>
</reference>
<dbReference type="Gramene" id="mRNA:HanXRQr2_Chr02g0071511">
    <property type="protein sequence ID" value="CDS:HanXRQr2_Chr02g0071511.1"/>
    <property type="gene ID" value="HanXRQr2_Chr02g0071511"/>
</dbReference>
<gene>
    <name evidence="1" type="ORF">HanXRQr2_Chr02g0071511</name>
</gene>
<evidence type="ECO:0000313" key="2">
    <source>
        <dbReference type="Proteomes" id="UP000215914"/>
    </source>
</evidence>
<dbReference type="AlphaFoldDB" id="A0A9K3JPE1"/>
<proteinExistence type="predicted"/>
<dbReference type="EMBL" id="MNCJ02000317">
    <property type="protein sequence ID" value="KAF5818909.1"/>
    <property type="molecule type" value="Genomic_DNA"/>
</dbReference>
<organism evidence="1 2">
    <name type="scientific">Helianthus annuus</name>
    <name type="common">Common sunflower</name>
    <dbReference type="NCBI Taxonomy" id="4232"/>
    <lineage>
        <taxon>Eukaryota</taxon>
        <taxon>Viridiplantae</taxon>
        <taxon>Streptophyta</taxon>
        <taxon>Embryophyta</taxon>
        <taxon>Tracheophyta</taxon>
        <taxon>Spermatophyta</taxon>
        <taxon>Magnoliopsida</taxon>
        <taxon>eudicotyledons</taxon>
        <taxon>Gunneridae</taxon>
        <taxon>Pentapetalae</taxon>
        <taxon>asterids</taxon>
        <taxon>campanulids</taxon>
        <taxon>Asterales</taxon>
        <taxon>Asteraceae</taxon>
        <taxon>Asteroideae</taxon>
        <taxon>Heliantheae alliance</taxon>
        <taxon>Heliantheae</taxon>
        <taxon>Helianthus</taxon>
    </lineage>
</organism>
<protein>
    <submittedName>
        <fullName evidence="1">Uncharacterized protein</fullName>
    </submittedName>
</protein>